<name>A0A0L8KTL1_9ACTN</name>
<dbReference type="EMBL" id="LGUS01000224">
    <property type="protein sequence ID" value="KOG29089.1"/>
    <property type="molecule type" value="Genomic_DNA"/>
</dbReference>
<dbReference type="eggNOG" id="ENOG5031DHE">
    <property type="taxonomic scope" value="Bacteria"/>
</dbReference>
<organism evidence="1 2">
    <name type="scientific">Streptomyces resistomycificus</name>
    <dbReference type="NCBI Taxonomy" id="67356"/>
    <lineage>
        <taxon>Bacteria</taxon>
        <taxon>Bacillati</taxon>
        <taxon>Actinomycetota</taxon>
        <taxon>Actinomycetes</taxon>
        <taxon>Kitasatosporales</taxon>
        <taxon>Streptomycetaceae</taxon>
        <taxon>Streptomyces</taxon>
        <taxon>Streptomyces aurantiacus group</taxon>
    </lineage>
</organism>
<keyword evidence="2" id="KW-1185">Reference proteome</keyword>
<accession>A0A0L8KTL1</accession>
<sequence>MKIADHFQELWSPSLGASRGSVRDSLAGSSYDDEREIVQYLLSGHDLFNIMGSSDDVLGSGRTIMGGDSVYSDGEWVWRGDLCFYVRTYHVTLPPEFLERIRAFDYVMPTEDLPSLMEIARKLRTQL</sequence>
<dbReference type="RefSeq" id="WP_030044221.1">
    <property type="nucleotide sequence ID" value="NZ_KL575643.1"/>
</dbReference>
<dbReference type="AlphaFoldDB" id="A0A0L8KTL1"/>
<dbReference type="OrthoDB" id="275232at2"/>
<dbReference type="STRING" id="67356.AQJ84_37540"/>
<evidence type="ECO:0000313" key="2">
    <source>
        <dbReference type="Proteomes" id="UP000037251"/>
    </source>
</evidence>
<reference evidence="2" key="1">
    <citation type="submission" date="2015-07" db="EMBL/GenBank/DDBJ databases">
        <authorList>
            <person name="Ju K.-S."/>
            <person name="Doroghazi J.R."/>
            <person name="Metcalf W.W."/>
        </authorList>
    </citation>
    <scope>NUCLEOTIDE SEQUENCE [LARGE SCALE GENOMIC DNA]</scope>
    <source>
        <strain evidence="2">NRRL 2290</strain>
    </source>
</reference>
<dbReference type="Proteomes" id="UP000037251">
    <property type="component" value="Unassembled WGS sequence"/>
</dbReference>
<protein>
    <submittedName>
        <fullName evidence="1">Uncharacterized protein</fullName>
    </submittedName>
</protein>
<evidence type="ECO:0000313" key="1">
    <source>
        <dbReference type="EMBL" id="KOG29089.1"/>
    </source>
</evidence>
<gene>
    <name evidence="1" type="ORF">ADK37_37995</name>
</gene>
<proteinExistence type="predicted"/>
<dbReference type="PATRIC" id="fig|67356.5.peg.8129"/>
<comment type="caution">
    <text evidence="1">The sequence shown here is derived from an EMBL/GenBank/DDBJ whole genome shotgun (WGS) entry which is preliminary data.</text>
</comment>